<evidence type="ECO:0000259" key="10">
    <source>
        <dbReference type="Pfam" id="PF00391"/>
    </source>
</evidence>
<protein>
    <recommendedName>
        <fullName evidence="3">Phosphoenolpyruvate-protein phosphotransferase</fullName>
    </recommendedName>
    <alternativeName>
        <fullName evidence="8">Phosphotransferase system, enzyme I</fullName>
    </alternativeName>
</protein>
<evidence type="ECO:0000256" key="5">
    <source>
        <dbReference type="ARBA" id="ARBA00022723"/>
    </source>
</evidence>
<dbReference type="InterPro" id="IPR000121">
    <property type="entry name" value="PEP_util_C"/>
</dbReference>
<dbReference type="PROSITE" id="PS00370">
    <property type="entry name" value="PEP_ENZYMES_PHOS_SITE"/>
    <property type="match status" value="1"/>
</dbReference>
<dbReference type="InterPro" id="IPR008731">
    <property type="entry name" value="PTS_EIN"/>
</dbReference>
<dbReference type="SUPFAM" id="SSF47831">
    <property type="entry name" value="Enzyme I of the PEP:sugar phosphotransferase system HPr-binding (sub)domain"/>
    <property type="match status" value="1"/>
</dbReference>
<keyword evidence="14" id="KW-1185">Reference proteome</keyword>
<comment type="caution">
    <text evidence="13">The sequence shown here is derived from an EMBL/GenBank/DDBJ whole genome shotgun (WGS) entry which is preliminary data.</text>
</comment>
<evidence type="ECO:0000256" key="6">
    <source>
        <dbReference type="ARBA" id="ARBA00022777"/>
    </source>
</evidence>
<evidence type="ECO:0000256" key="8">
    <source>
        <dbReference type="ARBA" id="ARBA00033235"/>
    </source>
</evidence>
<dbReference type="PROSITE" id="PS00742">
    <property type="entry name" value="PEP_ENZYMES_2"/>
    <property type="match status" value="1"/>
</dbReference>
<accession>A0A5M4F9K7</accession>
<dbReference type="PRINTS" id="PR01736">
    <property type="entry name" value="PHPHTRNFRASE"/>
</dbReference>
<feature type="region of interest" description="Disordered" evidence="9">
    <location>
        <begin position="1"/>
        <end position="38"/>
    </location>
</feature>
<evidence type="ECO:0000256" key="2">
    <source>
        <dbReference type="ARBA" id="ARBA00007837"/>
    </source>
</evidence>
<evidence type="ECO:0000259" key="11">
    <source>
        <dbReference type="Pfam" id="PF02896"/>
    </source>
</evidence>
<dbReference type="PANTHER" id="PTHR46244:SF3">
    <property type="entry name" value="PHOSPHOENOLPYRUVATE-PROTEIN PHOSPHOTRANSFERASE"/>
    <property type="match status" value="1"/>
</dbReference>
<evidence type="ECO:0000313" key="14">
    <source>
        <dbReference type="Proteomes" id="UP000380867"/>
    </source>
</evidence>
<dbReference type="InterPro" id="IPR050499">
    <property type="entry name" value="PEP-utilizing_PTS_enzyme"/>
</dbReference>
<sequence length="550" mass="55938">MTSTILHGNGVVPGIGTGPVVRPSPRPEAPSDEESLDPEVGAAKFSEAASIVADRLAARSEQASGAAAEVLLATSALARDRGLVALVQKRLADGVGICASTVGAIDELSAMFTAAGGVMAERVTDLEDIRDRVVAELTGQPEPGIPSPDVASVLCADDLAPADTATLDPVAIVAIATSLGGATSHTTIIARQLGIPCVVGTEGLDDIAEGTTVLVDGATGEVVVDPDADLVGERADAAAMLRAAAASWRSPGATSDGHAVDILANVQDGAGARKAAETQVQGVGLFRTELCFLDRDVEPSVDEQAAIYREVFTAMGDRKVVIRTLDAGSDKPIGFATIKDEPNPALGVRGMRLGLRDEGLMDRQLDAIALAAEGSAAPVWVMAPMVATEDEAEWFGAKVRARGLMPGVMIEIPSAALLADRILRHVDFVSIGTNDLSQYAFAADRMAPSLSELTDPWQPALLGLIERVARAGAEAGKPVGVCGEAAADPQLGCVLVGLGVSSLSSAASAAPLVGATLARVSLEACRSAARAALGARGPAAAREAAAAQLV</sequence>
<dbReference type="InterPro" id="IPR036618">
    <property type="entry name" value="PtsI_HPr-bd_sf"/>
</dbReference>
<organism evidence="13 14">
    <name type="scientific">Aeromicrobium ginsengisoli</name>
    <dbReference type="NCBI Taxonomy" id="363867"/>
    <lineage>
        <taxon>Bacteria</taxon>
        <taxon>Bacillati</taxon>
        <taxon>Actinomycetota</taxon>
        <taxon>Actinomycetes</taxon>
        <taxon>Propionibacteriales</taxon>
        <taxon>Nocardioidaceae</taxon>
        <taxon>Aeromicrobium</taxon>
    </lineage>
</organism>
<dbReference type="PANTHER" id="PTHR46244">
    <property type="entry name" value="PHOSPHOENOLPYRUVATE-PROTEIN PHOSPHOTRANSFERASE"/>
    <property type="match status" value="1"/>
</dbReference>
<gene>
    <name evidence="13" type="ORF">ESP70_019185</name>
</gene>
<dbReference type="Gene3D" id="3.20.20.60">
    <property type="entry name" value="Phosphoenolpyruvate-binding domains"/>
    <property type="match status" value="1"/>
</dbReference>
<keyword evidence="6" id="KW-0418">Kinase</keyword>
<evidence type="ECO:0000256" key="3">
    <source>
        <dbReference type="ARBA" id="ARBA00016544"/>
    </source>
</evidence>
<dbReference type="Gene3D" id="3.50.30.10">
    <property type="entry name" value="Phosphohistidine domain"/>
    <property type="match status" value="1"/>
</dbReference>
<dbReference type="InterPro" id="IPR015813">
    <property type="entry name" value="Pyrv/PenolPyrv_kinase-like_dom"/>
</dbReference>
<keyword evidence="4" id="KW-0808">Transferase</keyword>
<dbReference type="InterPro" id="IPR023151">
    <property type="entry name" value="PEP_util_CS"/>
</dbReference>
<dbReference type="RefSeq" id="WP_149690936.1">
    <property type="nucleotide sequence ID" value="NZ_SDPQ02000004.1"/>
</dbReference>
<dbReference type="Pfam" id="PF00391">
    <property type="entry name" value="PEP-utilizers"/>
    <property type="match status" value="1"/>
</dbReference>
<dbReference type="InterPro" id="IPR018274">
    <property type="entry name" value="PEP_util_AS"/>
</dbReference>
<reference evidence="13" key="1">
    <citation type="submission" date="2019-09" db="EMBL/GenBank/DDBJ databases">
        <authorList>
            <person name="Li J."/>
        </authorList>
    </citation>
    <scope>NUCLEOTIDE SEQUENCE [LARGE SCALE GENOMIC DNA]</scope>
    <source>
        <strain evidence="13">JCM 14732</strain>
    </source>
</reference>
<comment type="cofactor">
    <cofactor evidence="1">
        <name>Mg(2+)</name>
        <dbReference type="ChEBI" id="CHEBI:18420"/>
    </cofactor>
</comment>
<dbReference type="Gene3D" id="1.10.274.10">
    <property type="entry name" value="PtsI, HPr-binding domain"/>
    <property type="match status" value="1"/>
</dbReference>
<dbReference type="Pfam" id="PF02896">
    <property type="entry name" value="PEP-utilizers_C"/>
    <property type="match status" value="1"/>
</dbReference>
<feature type="domain" description="Phosphotransferase system enzyme I N-terminal" evidence="12">
    <location>
        <begin position="7"/>
        <end position="122"/>
    </location>
</feature>
<dbReference type="InterPro" id="IPR008279">
    <property type="entry name" value="PEP-util_enz_mobile_dom"/>
</dbReference>
<dbReference type="GO" id="GO:0016301">
    <property type="term" value="F:kinase activity"/>
    <property type="evidence" value="ECO:0007669"/>
    <property type="project" value="UniProtKB-KW"/>
</dbReference>
<evidence type="ECO:0000256" key="7">
    <source>
        <dbReference type="ARBA" id="ARBA00022842"/>
    </source>
</evidence>
<proteinExistence type="inferred from homology"/>
<dbReference type="InterPro" id="IPR036637">
    <property type="entry name" value="Phosphohistidine_dom_sf"/>
</dbReference>
<dbReference type="GO" id="GO:0046872">
    <property type="term" value="F:metal ion binding"/>
    <property type="evidence" value="ECO:0007669"/>
    <property type="project" value="UniProtKB-KW"/>
</dbReference>
<dbReference type="SUPFAM" id="SSF52009">
    <property type="entry name" value="Phosphohistidine domain"/>
    <property type="match status" value="1"/>
</dbReference>
<dbReference type="EMBL" id="SDPQ02000004">
    <property type="protein sequence ID" value="KAA1394326.1"/>
    <property type="molecule type" value="Genomic_DNA"/>
</dbReference>
<dbReference type="Pfam" id="PF05524">
    <property type="entry name" value="PEP-utilisers_N"/>
    <property type="match status" value="1"/>
</dbReference>
<evidence type="ECO:0000256" key="1">
    <source>
        <dbReference type="ARBA" id="ARBA00001946"/>
    </source>
</evidence>
<keyword evidence="5" id="KW-0479">Metal-binding</keyword>
<evidence type="ECO:0000313" key="13">
    <source>
        <dbReference type="EMBL" id="KAA1394326.1"/>
    </source>
</evidence>
<dbReference type="AlphaFoldDB" id="A0A5M4F9K7"/>
<comment type="similarity">
    <text evidence="2">Belongs to the PEP-utilizing enzyme family.</text>
</comment>
<evidence type="ECO:0000259" key="12">
    <source>
        <dbReference type="Pfam" id="PF05524"/>
    </source>
</evidence>
<dbReference type="GO" id="GO:0009401">
    <property type="term" value="P:phosphoenolpyruvate-dependent sugar phosphotransferase system"/>
    <property type="evidence" value="ECO:0007669"/>
    <property type="project" value="InterPro"/>
</dbReference>
<evidence type="ECO:0000256" key="4">
    <source>
        <dbReference type="ARBA" id="ARBA00022679"/>
    </source>
</evidence>
<feature type="domain" description="PEP-utilising enzyme C-terminal" evidence="11">
    <location>
        <begin position="250"/>
        <end position="520"/>
    </location>
</feature>
<keyword evidence="7" id="KW-0460">Magnesium</keyword>
<dbReference type="Proteomes" id="UP000380867">
    <property type="component" value="Unassembled WGS sequence"/>
</dbReference>
<evidence type="ECO:0000256" key="9">
    <source>
        <dbReference type="SAM" id="MobiDB-lite"/>
    </source>
</evidence>
<dbReference type="SUPFAM" id="SSF51621">
    <property type="entry name" value="Phosphoenolpyruvate/pyruvate domain"/>
    <property type="match status" value="1"/>
</dbReference>
<dbReference type="OrthoDB" id="9765468at2"/>
<feature type="domain" description="PEP-utilising enzyme mobile" evidence="10">
    <location>
        <begin position="152"/>
        <end position="220"/>
    </location>
</feature>
<dbReference type="InterPro" id="IPR040442">
    <property type="entry name" value="Pyrv_kinase-like_dom_sf"/>
</dbReference>
<name>A0A5M4F9K7_9ACTN</name>